<dbReference type="Proteomes" id="UP001595697">
    <property type="component" value="Unassembled WGS sequence"/>
</dbReference>
<evidence type="ECO:0000313" key="2">
    <source>
        <dbReference type="Proteomes" id="UP001595697"/>
    </source>
</evidence>
<keyword evidence="2" id="KW-1185">Reference proteome</keyword>
<organism evidence="1 2">
    <name type="scientific">Rhizobium lemnae</name>
    <dbReference type="NCBI Taxonomy" id="1214924"/>
    <lineage>
        <taxon>Bacteria</taxon>
        <taxon>Pseudomonadati</taxon>
        <taxon>Pseudomonadota</taxon>
        <taxon>Alphaproteobacteria</taxon>
        <taxon>Hyphomicrobiales</taxon>
        <taxon>Rhizobiaceae</taxon>
        <taxon>Rhizobium/Agrobacterium group</taxon>
        <taxon>Rhizobium</taxon>
    </lineage>
</organism>
<accession>A0ABV8EDZ9</accession>
<gene>
    <name evidence="1" type="ORF">ACFOVS_18585</name>
</gene>
<reference evidence="2" key="1">
    <citation type="journal article" date="2019" name="Int. J. Syst. Evol. Microbiol.">
        <title>The Global Catalogue of Microorganisms (GCM) 10K type strain sequencing project: providing services to taxonomists for standard genome sequencing and annotation.</title>
        <authorList>
            <consortium name="The Broad Institute Genomics Platform"/>
            <consortium name="The Broad Institute Genome Sequencing Center for Infectious Disease"/>
            <person name="Wu L."/>
            <person name="Ma J."/>
        </authorList>
    </citation>
    <scope>NUCLEOTIDE SEQUENCE [LARGE SCALE GENOMIC DNA]</scope>
    <source>
        <strain evidence="2">TBRC 5781</strain>
    </source>
</reference>
<comment type="caution">
    <text evidence="1">The sequence shown here is derived from an EMBL/GenBank/DDBJ whole genome shotgun (WGS) entry which is preliminary data.</text>
</comment>
<evidence type="ECO:0000313" key="1">
    <source>
        <dbReference type="EMBL" id="MFC3970099.1"/>
    </source>
</evidence>
<dbReference type="EMBL" id="JBHSBD010000093">
    <property type="protein sequence ID" value="MFC3970099.1"/>
    <property type="molecule type" value="Genomic_DNA"/>
</dbReference>
<name>A0ABV8EDZ9_9HYPH</name>
<sequence length="45" mass="5762">MHNFQRLLESPLVWVQERIEQFMVRYRKSVERRLDEELRRRFLNG</sequence>
<proteinExistence type="predicted"/>
<dbReference type="RefSeq" id="WP_247262405.1">
    <property type="nucleotide sequence ID" value="NZ_JALJQZ010000048.1"/>
</dbReference>
<protein>
    <submittedName>
        <fullName evidence="1">Uncharacterized protein</fullName>
    </submittedName>
</protein>